<name>A0A922JH66_CARIL</name>
<organism evidence="3 4">
    <name type="scientific">Carya illinoinensis</name>
    <name type="common">Pecan</name>
    <dbReference type="NCBI Taxonomy" id="32201"/>
    <lineage>
        <taxon>Eukaryota</taxon>
        <taxon>Viridiplantae</taxon>
        <taxon>Streptophyta</taxon>
        <taxon>Embryophyta</taxon>
        <taxon>Tracheophyta</taxon>
        <taxon>Spermatophyta</taxon>
        <taxon>Magnoliopsida</taxon>
        <taxon>eudicotyledons</taxon>
        <taxon>Gunneridae</taxon>
        <taxon>Pentapetalae</taxon>
        <taxon>rosids</taxon>
        <taxon>fabids</taxon>
        <taxon>Fagales</taxon>
        <taxon>Juglandaceae</taxon>
        <taxon>Carya</taxon>
    </lineage>
</organism>
<dbReference type="InterPro" id="IPR039323">
    <property type="entry name" value="ANKRD_45/46/60"/>
</dbReference>
<dbReference type="Proteomes" id="UP000811246">
    <property type="component" value="Chromosome 7"/>
</dbReference>
<dbReference type="InterPro" id="IPR002110">
    <property type="entry name" value="Ankyrin_rpt"/>
</dbReference>
<dbReference type="SMART" id="SM00248">
    <property type="entry name" value="ANK"/>
    <property type="match status" value="2"/>
</dbReference>
<evidence type="ECO:0000256" key="2">
    <source>
        <dbReference type="SAM" id="MobiDB-lite"/>
    </source>
</evidence>
<feature type="region of interest" description="Disordered" evidence="2">
    <location>
        <begin position="1"/>
        <end position="25"/>
    </location>
</feature>
<evidence type="ECO:0000313" key="4">
    <source>
        <dbReference type="Proteomes" id="UP000811246"/>
    </source>
</evidence>
<accession>A0A922JH66</accession>
<reference evidence="3" key="1">
    <citation type="submission" date="2021-01" db="EMBL/GenBank/DDBJ databases">
        <authorList>
            <person name="Lovell J.T."/>
            <person name="Bentley N."/>
            <person name="Bhattarai G."/>
            <person name="Jenkins J.W."/>
            <person name="Sreedasyam A."/>
            <person name="Alarcon Y."/>
            <person name="Bock C."/>
            <person name="Boston L."/>
            <person name="Carlson J."/>
            <person name="Cervantes K."/>
            <person name="Clermont K."/>
            <person name="Krom N."/>
            <person name="Kubenka K."/>
            <person name="Mamidi S."/>
            <person name="Mattison C."/>
            <person name="Monteros M."/>
            <person name="Pisani C."/>
            <person name="Plott C."/>
            <person name="Rajasekar S."/>
            <person name="Rhein H.S."/>
            <person name="Rohla C."/>
            <person name="Song M."/>
            <person name="Hilaire R.S."/>
            <person name="Shu S."/>
            <person name="Wells L."/>
            <person name="Wang X."/>
            <person name="Webber J."/>
            <person name="Heerema R.J."/>
            <person name="Klein P."/>
            <person name="Conner P."/>
            <person name="Grauke L."/>
            <person name="Grimwood J."/>
            <person name="Schmutz J."/>
            <person name="Randall J.J."/>
        </authorList>
    </citation>
    <scope>NUCLEOTIDE SEQUENCE</scope>
    <source>
        <tissue evidence="3">Leaf</tissue>
    </source>
</reference>
<gene>
    <name evidence="3" type="ORF">I3842_07G179400</name>
</gene>
<feature type="repeat" description="ANK" evidence="1">
    <location>
        <begin position="63"/>
        <end position="95"/>
    </location>
</feature>
<feature type="compositionally biased region" description="Acidic residues" evidence="2">
    <location>
        <begin position="13"/>
        <end position="25"/>
    </location>
</feature>
<dbReference type="PANTHER" id="PTHR22677">
    <property type="entry name" value="ANKYRIN REPEAT DOMAIN-CONTAINING PROTEIN 60"/>
    <property type="match status" value="1"/>
</dbReference>
<dbReference type="PANTHER" id="PTHR22677:SF4">
    <property type="entry name" value="USHER SYNDROME TYPE-1G PROTEIN-LIKE PROTEIN"/>
    <property type="match status" value="1"/>
</dbReference>
<dbReference type="PROSITE" id="PS50297">
    <property type="entry name" value="ANK_REP_REGION"/>
    <property type="match status" value="1"/>
</dbReference>
<evidence type="ECO:0000313" key="3">
    <source>
        <dbReference type="EMBL" id="KAG6705442.1"/>
    </source>
</evidence>
<dbReference type="EMBL" id="CM031831">
    <property type="protein sequence ID" value="KAG6705442.1"/>
    <property type="molecule type" value="Genomic_DNA"/>
</dbReference>
<dbReference type="AlphaFoldDB" id="A0A922JH66"/>
<sequence length="129" mass="14061">MGKQSSLAPDRYTDDEGSVTENDEVAEGIDPGVRLMYLANGGDLEGIRELLDSGVDVNFKDIDGRSALHVAACQVFTDVAALLLDRGVEIDPKDRWGSTVTPLPATMSEFLISVCDRLLDRKERRAYSG</sequence>
<protein>
    <submittedName>
        <fullName evidence="3">Uncharacterized protein</fullName>
    </submittedName>
</protein>
<dbReference type="Pfam" id="PF12796">
    <property type="entry name" value="Ank_2"/>
    <property type="match status" value="1"/>
</dbReference>
<proteinExistence type="predicted"/>
<comment type="caution">
    <text evidence="3">The sequence shown here is derived from an EMBL/GenBank/DDBJ whole genome shotgun (WGS) entry which is preliminary data.</text>
</comment>
<evidence type="ECO:0000256" key="1">
    <source>
        <dbReference type="PROSITE-ProRule" id="PRU00023"/>
    </source>
</evidence>
<keyword evidence="1" id="KW-0040">ANK repeat</keyword>
<dbReference type="PROSITE" id="PS50088">
    <property type="entry name" value="ANK_REPEAT"/>
    <property type="match status" value="1"/>
</dbReference>